<protein>
    <submittedName>
        <fullName evidence="2">Uncharacterized protein</fullName>
    </submittedName>
</protein>
<proteinExistence type="predicted"/>
<gene>
    <name evidence="2" type="ORF">B0J12DRAFT_253306</name>
</gene>
<evidence type="ECO:0000313" key="3">
    <source>
        <dbReference type="Proteomes" id="UP000774617"/>
    </source>
</evidence>
<organism evidence="2 3">
    <name type="scientific">Macrophomina phaseolina</name>
    <dbReference type="NCBI Taxonomy" id="35725"/>
    <lineage>
        <taxon>Eukaryota</taxon>
        <taxon>Fungi</taxon>
        <taxon>Dikarya</taxon>
        <taxon>Ascomycota</taxon>
        <taxon>Pezizomycotina</taxon>
        <taxon>Dothideomycetes</taxon>
        <taxon>Dothideomycetes incertae sedis</taxon>
        <taxon>Botryosphaeriales</taxon>
        <taxon>Botryosphaeriaceae</taxon>
        <taxon>Macrophomina</taxon>
    </lineage>
</organism>
<dbReference type="EMBL" id="JAGTJR010000032">
    <property type="protein sequence ID" value="KAH7038929.1"/>
    <property type="molecule type" value="Genomic_DNA"/>
</dbReference>
<keyword evidence="1" id="KW-0812">Transmembrane</keyword>
<reference evidence="2 3" key="1">
    <citation type="journal article" date="2021" name="Nat. Commun.">
        <title>Genetic determinants of endophytism in the Arabidopsis root mycobiome.</title>
        <authorList>
            <person name="Mesny F."/>
            <person name="Miyauchi S."/>
            <person name="Thiergart T."/>
            <person name="Pickel B."/>
            <person name="Atanasova L."/>
            <person name="Karlsson M."/>
            <person name="Huettel B."/>
            <person name="Barry K.W."/>
            <person name="Haridas S."/>
            <person name="Chen C."/>
            <person name="Bauer D."/>
            <person name="Andreopoulos W."/>
            <person name="Pangilinan J."/>
            <person name="LaButti K."/>
            <person name="Riley R."/>
            <person name="Lipzen A."/>
            <person name="Clum A."/>
            <person name="Drula E."/>
            <person name="Henrissat B."/>
            <person name="Kohler A."/>
            <person name="Grigoriev I.V."/>
            <person name="Martin F.M."/>
            <person name="Hacquard S."/>
        </authorList>
    </citation>
    <scope>NUCLEOTIDE SEQUENCE [LARGE SCALE GENOMIC DNA]</scope>
    <source>
        <strain evidence="2 3">MPI-SDFR-AT-0080</strain>
    </source>
</reference>
<evidence type="ECO:0000256" key="1">
    <source>
        <dbReference type="SAM" id="Phobius"/>
    </source>
</evidence>
<name>A0ABQ8FZX5_9PEZI</name>
<feature type="transmembrane region" description="Helical" evidence="1">
    <location>
        <begin position="27"/>
        <end position="45"/>
    </location>
</feature>
<keyword evidence="1" id="KW-1133">Transmembrane helix</keyword>
<keyword evidence="3" id="KW-1185">Reference proteome</keyword>
<comment type="caution">
    <text evidence="2">The sequence shown here is derived from an EMBL/GenBank/DDBJ whole genome shotgun (WGS) entry which is preliminary data.</text>
</comment>
<keyword evidence="1" id="KW-0472">Membrane</keyword>
<accession>A0ABQ8FZX5</accession>
<sequence>MPPVASIIADCTAHMQAAATLAPTSSLWRSIALSLVPLLCLLLYLRRRRNPQAAPYHNEQPARVFEKRGNSAYLNPAPHPQDYPASIAIPLSTPSFCFPSSLGPTAAAPPPLPLPTLRRHSCHVAQQARQPTILHYERRISMNDIGTPKSIRGSIMRGGPLGSGVRRNQWTIKIG</sequence>
<dbReference type="Proteomes" id="UP000774617">
    <property type="component" value="Unassembled WGS sequence"/>
</dbReference>
<evidence type="ECO:0000313" key="2">
    <source>
        <dbReference type="EMBL" id="KAH7038929.1"/>
    </source>
</evidence>